<dbReference type="EMBL" id="QEKT01000010">
    <property type="protein sequence ID" value="PVY82854.1"/>
    <property type="molecule type" value="Genomic_DNA"/>
</dbReference>
<evidence type="ECO:0000259" key="3">
    <source>
        <dbReference type="Pfam" id="PF02517"/>
    </source>
</evidence>
<dbReference type="Proteomes" id="UP000245433">
    <property type="component" value="Unassembled WGS sequence"/>
</dbReference>
<accession>A0A2U1D589</accession>
<protein>
    <submittedName>
        <fullName evidence="4">CAAX prenyl protease-like protein</fullName>
    </submittedName>
</protein>
<keyword evidence="2" id="KW-1133">Transmembrane helix</keyword>
<evidence type="ECO:0000313" key="4">
    <source>
        <dbReference type="EMBL" id="PVY82854.1"/>
    </source>
</evidence>
<evidence type="ECO:0000313" key="5">
    <source>
        <dbReference type="Proteomes" id="UP000245433"/>
    </source>
</evidence>
<dbReference type="OrthoDB" id="8607342at2"/>
<comment type="caution">
    <text evidence="4">The sequence shown here is derived from an EMBL/GenBank/DDBJ whole genome shotgun (WGS) entry which is preliminary data.</text>
</comment>
<keyword evidence="2" id="KW-0812">Transmembrane</keyword>
<feature type="transmembrane region" description="Helical" evidence="2">
    <location>
        <begin position="77"/>
        <end position="102"/>
    </location>
</feature>
<sequence>MSKFIQKTTFLLIQIALLIALSKTIKLTNLIQNKTISFFIFLGILALYILAIWLSKKISTDVLKVNLQFSRINADELWLIVKTYLIQITATILINLLAIHFIGHVKQVNQDNINHFLSQLSPANLLLAVMYAAVVGPILEEFVFRGYLMNAFFKPNQQLYKILLSAFLFAIPHMHSIFLTPATIPTFLSYLVLGLSFGYVYSRSNKITVSMGLHILNNTISLIPVFLFMN</sequence>
<feature type="domain" description="CAAX prenyl protease 2/Lysostaphin resistance protein A-like" evidence="3">
    <location>
        <begin position="123"/>
        <end position="220"/>
    </location>
</feature>
<keyword evidence="4" id="KW-0378">Hydrolase</keyword>
<gene>
    <name evidence="4" type="ORF">C7384_11048</name>
</gene>
<reference evidence="4 5" key="1">
    <citation type="submission" date="2018-04" db="EMBL/GenBank/DDBJ databases">
        <title>Genomic Encyclopedia of Type Strains, Phase IV (KMG-IV): sequencing the most valuable type-strain genomes for metagenomic binning, comparative biology and taxonomic classification.</title>
        <authorList>
            <person name="Goeker M."/>
        </authorList>
    </citation>
    <scope>NUCLEOTIDE SEQUENCE [LARGE SCALE GENOMIC DNA]</scope>
    <source>
        <strain evidence="4 5">DSM 28795</strain>
    </source>
</reference>
<feature type="transmembrane region" description="Helical" evidence="2">
    <location>
        <begin position="122"/>
        <end position="139"/>
    </location>
</feature>
<evidence type="ECO:0000256" key="1">
    <source>
        <dbReference type="ARBA" id="ARBA00009067"/>
    </source>
</evidence>
<keyword evidence="4" id="KW-0645">Protease</keyword>
<evidence type="ECO:0000256" key="2">
    <source>
        <dbReference type="SAM" id="Phobius"/>
    </source>
</evidence>
<feature type="transmembrane region" description="Helical" evidence="2">
    <location>
        <begin position="38"/>
        <end position="56"/>
    </location>
</feature>
<organism evidence="4 5">
    <name type="scientific">Convivina intestini</name>
    <dbReference type="NCBI Taxonomy" id="1505726"/>
    <lineage>
        <taxon>Bacteria</taxon>
        <taxon>Bacillati</taxon>
        <taxon>Bacillota</taxon>
        <taxon>Bacilli</taxon>
        <taxon>Lactobacillales</taxon>
        <taxon>Lactobacillaceae</taxon>
        <taxon>Convivina</taxon>
    </lineage>
</organism>
<dbReference type="GO" id="GO:0080120">
    <property type="term" value="P:CAAX-box protein maturation"/>
    <property type="evidence" value="ECO:0007669"/>
    <property type="project" value="UniProtKB-ARBA"/>
</dbReference>
<dbReference type="AlphaFoldDB" id="A0A2U1D589"/>
<dbReference type="GO" id="GO:0004175">
    <property type="term" value="F:endopeptidase activity"/>
    <property type="evidence" value="ECO:0007669"/>
    <property type="project" value="UniProtKB-ARBA"/>
</dbReference>
<dbReference type="InterPro" id="IPR052710">
    <property type="entry name" value="CAAX_protease"/>
</dbReference>
<keyword evidence="2" id="KW-0472">Membrane</keyword>
<keyword evidence="5" id="KW-1185">Reference proteome</keyword>
<dbReference type="PANTHER" id="PTHR36435">
    <property type="entry name" value="SLR1288 PROTEIN"/>
    <property type="match status" value="1"/>
</dbReference>
<dbReference type="InterPro" id="IPR003675">
    <property type="entry name" value="Rce1/LyrA-like_dom"/>
</dbReference>
<comment type="similarity">
    <text evidence="1">Belongs to the UPF0177 family.</text>
</comment>
<proteinExistence type="inferred from homology"/>
<name>A0A2U1D589_9LACO</name>
<dbReference type="GO" id="GO:0006508">
    <property type="term" value="P:proteolysis"/>
    <property type="evidence" value="ECO:0007669"/>
    <property type="project" value="UniProtKB-KW"/>
</dbReference>
<dbReference type="PANTHER" id="PTHR36435:SF1">
    <property type="entry name" value="CAAX AMINO TERMINAL PROTEASE FAMILY PROTEIN"/>
    <property type="match status" value="1"/>
</dbReference>
<feature type="transmembrane region" description="Helical" evidence="2">
    <location>
        <begin position="184"/>
        <end position="202"/>
    </location>
</feature>
<dbReference type="Pfam" id="PF02517">
    <property type="entry name" value="Rce1-like"/>
    <property type="match status" value="1"/>
</dbReference>
<dbReference type="RefSeq" id="WP_089939998.1">
    <property type="nucleotide sequence ID" value="NZ_CAKOEX010000010.1"/>
</dbReference>
<feature type="transmembrane region" description="Helical" evidence="2">
    <location>
        <begin position="209"/>
        <end position="229"/>
    </location>
</feature>